<dbReference type="GO" id="GO:0016762">
    <property type="term" value="F:xyloglucan:xyloglucosyl transferase activity"/>
    <property type="evidence" value="ECO:0007669"/>
    <property type="project" value="InterPro"/>
</dbReference>
<reference evidence="3 4" key="1">
    <citation type="journal article" date="2023" name="Hortic Res">
        <title>Pangenome of water caltrop reveals structural variations and asymmetric subgenome divergence after allopolyploidization.</title>
        <authorList>
            <person name="Zhang X."/>
            <person name="Chen Y."/>
            <person name="Wang L."/>
            <person name="Yuan Y."/>
            <person name="Fang M."/>
            <person name="Shi L."/>
            <person name="Lu R."/>
            <person name="Comes H.P."/>
            <person name="Ma Y."/>
            <person name="Chen Y."/>
            <person name="Huang G."/>
            <person name="Zhou Y."/>
            <person name="Zheng Z."/>
            <person name="Qiu Y."/>
        </authorList>
    </citation>
    <scope>NUCLEOTIDE SEQUENCE [LARGE SCALE GENOMIC DNA]</scope>
    <source>
        <tissue evidence="3">Roots</tissue>
    </source>
</reference>
<name>A0AAN7GLL8_9MYRT</name>
<evidence type="ECO:0000256" key="1">
    <source>
        <dbReference type="SAM" id="MobiDB-lite"/>
    </source>
</evidence>
<feature type="domain" description="Xyloglucan endo-transglycosylase C-terminal" evidence="2">
    <location>
        <begin position="77"/>
        <end position="116"/>
    </location>
</feature>
<evidence type="ECO:0000313" key="3">
    <source>
        <dbReference type="EMBL" id="KAK4746491.1"/>
    </source>
</evidence>
<evidence type="ECO:0000259" key="2">
    <source>
        <dbReference type="Pfam" id="PF06955"/>
    </source>
</evidence>
<dbReference type="AlphaFoldDB" id="A0AAN7GLL8"/>
<dbReference type="SUPFAM" id="SSF49899">
    <property type="entry name" value="Concanavalin A-like lectins/glucanases"/>
    <property type="match status" value="1"/>
</dbReference>
<comment type="caution">
    <text evidence="3">The sequence shown here is derived from an EMBL/GenBank/DDBJ whole genome shotgun (WGS) entry which is preliminary data.</text>
</comment>
<dbReference type="Pfam" id="PF06955">
    <property type="entry name" value="XET_C"/>
    <property type="match status" value="1"/>
</dbReference>
<sequence length="162" mass="17754">MEAMGGTTHQSQCPCTPPSRMPLTGSPPVPASKSTTSTPPSPPTSPTSPLRVAPSTRSSSADVASPCSAAATSLMSKAYSVLTPRRRAAMNRFRQRYMYYYYCYDSIRYPVPPPECVIDLAKRARYHDTGRLKFGSSHRRRPRRTAAAPSYYVNADIGADNM</sequence>
<protein>
    <recommendedName>
        <fullName evidence="2">Xyloglucan endo-transglycosylase C-terminal domain-containing protein</fullName>
    </recommendedName>
</protein>
<feature type="region of interest" description="Disordered" evidence="1">
    <location>
        <begin position="1"/>
        <end position="66"/>
    </location>
</feature>
<keyword evidence="4" id="KW-1185">Reference proteome</keyword>
<proteinExistence type="predicted"/>
<gene>
    <name evidence="3" type="ORF">SAY87_012803</name>
</gene>
<accession>A0AAN7GLL8</accession>
<dbReference type="Proteomes" id="UP001345219">
    <property type="component" value="Chromosome 10"/>
</dbReference>
<dbReference type="EMBL" id="JAXIOK010000021">
    <property type="protein sequence ID" value="KAK4746491.1"/>
    <property type="molecule type" value="Genomic_DNA"/>
</dbReference>
<dbReference type="GO" id="GO:0044042">
    <property type="term" value="P:glucan metabolic process"/>
    <property type="evidence" value="ECO:0007669"/>
    <property type="project" value="InterPro"/>
</dbReference>
<feature type="compositionally biased region" description="Pro residues" evidence="1">
    <location>
        <begin position="15"/>
        <end position="30"/>
    </location>
</feature>
<dbReference type="Gene3D" id="2.60.120.200">
    <property type="match status" value="1"/>
</dbReference>
<dbReference type="GO" id="GO:0048046">
    <property type="term" value="C:apoplast"/>
    <property type="evidence" value="ECO:0007669"/>
    <property type="project" value="InterPro"/>
</dbReference>
<dbReference type="InterPro" id="IPR013320">
    <property type="entry name" value="ConA-like_dom_sf"/>
</dbReference>
<organism evidence="3 4">
    <name type="scientific">Trapa incisa</name>
    <dbReference type="NCBI Taxonomy" id="236973"/>
    <lineage>
        <taxon>Eukaryota</taxon>
        <taxon>Viridiplantae</taxon>
        <taxon>Streptophyta</taxon>
        <taxon>Embryophyta</taxon>
        <taxon>Tracheophyta</taxon>
        <taxon>Spermatophyta</taxon>
        <taxon>Magnoliopsida</taxon>
        <taxon>eudicotyledons</taxon>
        <taxon>Gunneridae</taxon>
        <taxon>Pentapetalae</taxon>
        <taxon>rosids</taxon>
        <taxon>malvids</taxon>
        <taxon>Myrtales</taxon>
        <taxon>Lythraceae</taxon>
        <taxon>Trapa</taxon>
    </lineage>
</organism>
<dbReference type="InterPro" id="IPR010713">
    <property type="entry name" value="XET_C"/>
</dbReference>
<evidence type="ECO:0000313" key="4">
    <source>
        <dbReference type="Proteomes" id="UP001345219"/>
    </source>
</evidence>